<protein>
    <recommendedName>
        <fullName evidence="2">Adenosine monophosphate-protein transferase</fullName>
    </recommendedName>
</protein>
<dbReference type="InterPro" id="IPR007153">
    <property type="entry name" value="Adenosine_kinase"/>
</dbReference>
<dbReference type="PANTHER" id="PTHR36155:SF1">
    <property type="entry name" value="BLL5354 PROTEIN"/>
    <property type="match status" value="1"/>
</dbReference>
<evidence type="ECO:0008006" key="2">
    <source>
        <dbReference type="Google" id="ProtNLM"/>
    </source>
</evidence>
<name>A0A7S3PC40_9STRA</name>
<dbReference type="Gene3D" id="3.40.1520.10">
    <property type="entry name" value="Ta1353-like"/>
    <property type="match status" value="1"/>
</dbReference>
<proteinExistence type="predicted"/>
<sequence length="214" mass="23586">MKKLACLYLTQKFLFTFVGPARAFLAPSSFRSCQTYHRHLSRTLVAHNMASSLFTQHIVLVDKPPDMNMILGQTHFIKTVDDIHEALVGSVPGIKFGLAFCEASGDRLIRWTGTDDGLVELAKNTAQAIGCGHSFVLYLGPPTFPIHVLNTLKMVPEVCRIYCATANQVEVIVAETPSGRGILGVIDGQPPLGVETEDDIQNRRKLLKTFGYKL</sequence>
<dbReference type="Pfam" id="PF04008">
    <property type="entry name" value="Adenosine_kin"/>
    <property type="match status" value="1"/>
</dbReference>
<accession>A0A7S3PC40</accession>
<dbReference type="SUPFAM" id="SSF103165">
    <property type="entry name" value="Ta1353-like"/>
    <property type="match status" value="1"/>
</dbReference>
<dbReference type="InterPro" id="IPR036902">
    <property type="entry name" value="Ta1353-like_sf"/>
</dbReference>
<dbReference type="PANTHER" id="PTHR36155">
    <property type="entry name" value="BLL5354 PROTEIN"/>
    <property type="match status" value="1"/>
</dbReference>
<gene>
    <name evidence="1" type="ORF">ACOF00016_LOCUS15937</name>
</gene>
<dbReference type="EMBL" id="HBIM01021351">
    <property type="protein sequence ID" value="CAE0419079.1"/>
    <property type="molecule type" value="Transcribed_RNA"/>
</dbReference>
<reference evidence="1" key="1">
    <citation type="submission" date="2021-01" db="EMBL/GenBank/DDBJ databases">
        <authorList>
            <person name="Corre E."/>
            <person name="Pelletier E."/>
            <person name="Niang G."/>
            <person name="Scheremetjew M."/>
            <person name="Finn R."/>
            <person name="Kale V."/>
            <person name="Holt S."/>
            <person name="Cochrane G."/>
            <person name="Meng A."/>
            <person name="Brown T."/>
            <person name="Cohen L."/>
        </authorList>
    </citation>
    <scope>NUCLEOTIDE SEQUENCE</scope>
    <source>
        <strain evidence="1">CCMP127</strain>
    </source>
</reference>
<organism evidence="1">
    <name type="scientific">Amphora coffeiformis</name>
    <dbReference type="NCBI Taxonomy" id="265554"/>
    <lineage>
        <taxon>Eukaryota</taxon>
        <taxon>Sar</taxon>
        <taxon>Stramenopiles</taxon>
        <taxon>Ochrophyta</taxon>
        <taxon>Bacillariophyta</taxon>
        <taxon>Bacillariophyceae</taxon>
        <taxon>Bacillariophycidae</taxon>
        <taxon>Thalassiophysales</taxon>
        <taxon>Catenulaceae</taxon>
        <taxon>Amphora</taxon>
    </lineage>
</organism>
<dbReference type="AlphaFoldDB" id="A0A7S3PC40"/>
<evidence type="ECO:0000313" key="1">
    <source>
        <dbReference type="EMBL" id="CAE0419079.1"/>
    </source>
</evidence>